<dbReference type="RefSeq" id="WP_053975010.1">
    <property type="nucleotide sequence ID" value="NZ_FNUE01000002.1"/>
</dbReference>
<evidence type="ECO:0000313" key="4">
    <source>
        <dbReference type="Proteomes" id="UP000037716"/>
    </source>
</evidence>
<name>A0A0M9CIZ7_9FLAO</name>
<evidence type="ECO:0000313" key="5">
    <source>
        <dbReference type="Proteomes" id="UP000183071"/>
    </source>
</evidence>
<accession>A0A0M9CIZ7</accession>
<evidence type="ECO:0008006" key="6">
    <source>
        <dbReference type="Google" id="ProtNLM"/>
    </source>
</evidence>
<keyword evidence="1" id="KW-0732">Signal</keyword>
<dbReference type="EMBL" id="LGBR01000001">
    <property type="protein sequence ID" value="KOY52955.1"/>
    <property type="molecule type" value="Genomic_DNA"/>
</dbReference>
<evidence type="ECO:0000313" key="2">
    <source>
        <dbReference type="EMBL" id="KOY52955.1"/>
    </source>
</evidence>
<dbReference type="OrthoDB" id="982449at2"/>
<dbReference type="STRING" id="1300348.I602_2515"/>
<dbReference type="PATRIC" id="fig|1300348.6.peg.2516"/>
<feature type="chain" id="PRO_5005833088" description="DUF4252 domain-containing protein" evidence="1">
    <location>
        <begin position="20"/>
        <end position="197"/>
    </location>
</feature>
<dbReference type="AlphaFoldDB" id="A0A0M9CIZ7"/>
<proteinExistence type="predicted"/>
<organism evidence="2 4">
    <name type="scientific">Polaribacter dokdonensis DSW-5</name>
    <dbReference type="NCBI Taxonomy" id="1300348"/>
    <lineage>
        <taxon>Bacteria</taxon>
        <taxon>Pseudomonadati</taxon>
        <taxon>Bacteroidota</taxon>
        <taxon>Flavobacteriia</taxon>
        <taxon>Flavobacteriales</taxon>
        <taxon>Flavobacteriaceae</taxon>
    </lineage>
</organism>
<sequence>MKKVLLFAFLFLSISTFNAQNKLIKERFITMQQALLDKDFQKSLQFTAEELFEIVPKEQLVAVMEATFNNPKMQIDSELPKVLDISEVFQVKDKFYSILKITGNQKIRVLGDDNKALGLDDKLLYALKLKFDQQYGAENVKFNEQTKFFSVKVDQTIIAISYDGTTEWKYLAIDSLKLDIISKLLPQEVLSKVLAND</sequence>
<feature type="signal peptide" evidence="1">
    <location>
        <begin position="1"/>
        <end position="19"/>
    </location>
</feature>
<reference evidence="3 5" key="2">
    <citation type="submission" date="2016-10" db="EMBL/GenBank/DDBJ databases">
        <authorList>
            <person name="Varghese N."/>
            <person name="Submissions S."/>
        </authorList>
    </citation>
    <scope>NUCLEOTIDE SEQUENCE [LARGE SCALE GENOMIC DNA]</scope>
    <source>
        <strain evidence="3 5">DSW-5</strain>
    </source>
</reference>
<reference evidence="2 4" key="1">
    <citation type="submission" date="2015-07" db="EMBL/GenBank/DDBJ databases">
        <title>Genome of Polaribacter dokdonenesis DSW-5, isolated from seawater off Dokdo in Korea.</title>
        <authorList>
            <person name="Yoon K."/>
            <person name="Song J.Y."/>
            <person name="Kim J.F."/>
        </authorList>
    </citation>
    <scope>NUCLEOTIDE SEQUENCE [LARGE SCALE GENOMIC DNA]</scope>
    <source>
        <strain evidence="2 4">DSW-5</strain>
    </source>
</reference>
<gene>
    <name evidence="2" type="ORF">I602_2515</name>
    <name evidence="3" type="ORF">SAMN05444353_2289</name>
</gene>
<dbReference type="Proteomes" id="UP000183071">
    <property type="component" value="Unassembled WGS sequence"/>
</dbReference>
<comment type="caution">
    <text evidence="2">The sequence shown here is derived from an EMBL/GenBank/DDBJ whole genome shotgun (WGS) entry which is preliminary data.</text>
</comment>
<dbReference type="Proteomes" id="UP000037716">
    <property type="component" value="Unassembled WGS sequence"/>
</dbReference>
<protein>
    <recommendedName>
        <fullName evidence="6">DUF4252 domain-containing protein</fullName>
    </recommendedName>
</protein>
<keyword evidence="5" id="KW-1185">Reference proteome</keyword>
<evidence type="ECO:0000256" key="1">
    <source>
        <dbReference type="SAM" id="SignalP"/>
    </source>
</evidence>
<dbReference type="EMBL" id="FNUE01000002">
    <property type="protein sequence ID" value="SEE54997.1"/>
    <property type="molecule type" value="Genomic_DNA"/>
</dbReference>
<evidence type="ECO:0000313" key="3">
    <source>
        <dbReference type="EMBL" id="SEE54997.1"/>
    </source>
</evidence>